<dbReference type="Pfam" id="PF20226">
    <property type="entry name" value="DUF6585"/>
    <property type="match status" value="1"/>
</dbReference>
<feature type="transmembrane region" description="Helical" evidence="1">
    <location>
        <begin position="29"/>
        <end position="49"/>
    </location>
</feature>
<dbReference type="InterPro" id="IPR046492">
    <property type="entry name" value="DUF6585"/>
</dbReference>
<keyword evidence="1" id="KW-0472">Membrane</keyword>
<comment type="caution">
    <text evidence="2">The sequence shown here is derived from an EMBL/GenBank/DDBJ whole genome shotgun (WGS) entry which is preliminary data.</text>
</comment>
<dbReference type="EMBL" id="QKUF01000020">
    <property type="protein sequence ID" value="PZW24895.1"/>
    <property type="molecule type" value="Genomic_DNA"/>
</dbReference>
<gene>
    <name evidence="2" type="ORF">EI42_04503</name>
</gene>
<evidence type="ECO:0000313" key="3">
    <source>
        <dbReference type="Proteomes" id="UP000248806"/>
    </source>
</evidence>
<organism evidence="2 3">
    <name type="scientific">Thermosporothrix hazakensis</name>
    <dbReference type="NCBI Taxonomy" id="644383"/>
    <lineage>
        <taxon>Bacteria</taxon>
        <taxon>Bacillati</taxon>
        <taxon>Chloroflexota</taxon>
        <taxon>Ktedonobacteria</taxon>
        <taxon>Ktedonobacterales</taxon>
        <taxon>Thermosporotrichaceae</taxon>
        <taxon>Thermosporothrix</taxon>
    </lineage>
</organism>
<sequence length="259" mass="29349">MRELEQLTRAHLPEEAISEHNIHFSKRRLLCSAIALYTGLLGMIISLAGPFSGQWWTLAYLPLSFGLLLPGGYALLIPLLRRSWQVRVYPSGLVVSKQREMLIFLWDHIDAVWQKTSSIPGLHGQQIRYSFTIRRHDGRKLVLDHHFSNIEQLGTTIQQEVTRRLFRKAIFDLAVGHTVPFGPLGINRYGLFHGSDSLAWNDASIQVNSAEVSITQPSSGREWYHAHTATVPNIYLLLSLITHIHTYYRKKAATSDSGA</sequence>
<evidence type="ECO:0000256" key="1">
    <source>
        <dbReference type="SAM" id="Phobius"/>
    </source>
</evidence>
<keyword evidence="3" id="KW-1185">Reference proteome</keyword>
<dbReference type="RefSeq" id="WP_111324823.1">
    <property type="nucleotide sequence ID" value="NZ_BIFX01000001.1"/>
</dbReference>
<accession>A0A326U1Q6</accession>
<reference evidence="2 3" key="1">
    <citation type="submission" date="2018-06" db="EMBL/GenBank/DDBJ databases">
        <title>Genomic Encyclopedia of Archaeal and Bacterial Type Strains, Phase II (KMG-II): from individual species to whole genera.</title>
        <authorList>
            <person name="Goeker M."/>
        </authorList>
    </citation>
    <scope>NUCLEOTIDE SEQUENCE [LARGE SCALE GENOMIC DNA]</scope>
    <source>
        <strain evidence="2 3">ATCC BAA-1881</strain>
    </source>
</reference>
<proteinExistence type="predicted"/>
<name>A0A326U1Q6_THEHA</name>
<dbReference type="Proteomes" id="UP000248806">
    <property type="component" value="Unassembled WGS sequence"/>
</dbReference>
<feature type="transmembrane region" description="Helical" evidence="1">
    <location>
        <begin position="55"/>
        <end position="77"/>
    </location>
</feature>
<protein>
    <submittedName>
        <fullName evidence="2">Uncharacterized protein</fullName>
    </submittedName>
</protein>
<keyword evidence="1" id="KW-1133">Transmembrane helix</keyword>
<dbReference type="AlphaFoldDB" id="A0A326U1Q6"/>
<keyword evidence="1" id="KW-0812">Transmembrane</keyword>
<evidence type="ECO:0000313" key="2">
    <source>
        <dbReference type="EMBL" id="PZW24895.1"/>
    </source>
</evidence>